<dbReference type="EMBL" id="JARBHB010000009">
    <property type="protein sequence ID" value="KAJ8875098.1"/>
    <property type="molecule type" value="Genomic_DNA"/>
</dbReference>
<evidence type="ECO:0000313" key="2">
    <source>
        <dbReference type="Proteomes" id="UP001159363"/>
    </source>
</evidence>
<keyword evidence="2" id="KW-1185">Reference proteome</keyword>
<sequence>MNENRLTKKMFNYIAKLKCTTGWMVETRKGAKKFGMTEELFNNRENIRRLIDNARYPEDRPKPRSKRVWTEEQRRAVGEEMRKFWEGRKKKTDQKPGNFADPFNKLDPTVRCALRSQLVGHWPLLQFNSRPVVKLLASHLGETGSIPGGVAPGFLASGNRAGRCLWSADFLEDLPFPPPLHSSTTPFSPHFTLIEALKTPLLRATQFTELNSTGKQKSQVVSVSGLASRLQPDGVPLQVSTTPRMGQQPALDAGYEEVKAACDSRHTVSGVYPRAYTLLPVSGIASLTQACEIWKPHGQFSWGTRNGAAKNLLKIGGIWPTLGLSVCNEIQRGEVTFWLTMTPKLRAVNDLPRQVGKPASERARIQFSGSETYFSSGCATENASTHKSTQKTIAPFEFRAGLKIEMKFISNHRNWRFEISIRDQQPSAKQETVDNVRIDTYQITNLQNIGFVISDTALLKLSLIEEEEYTGKLWDGAVGLVLGRSIPLNAEDIDLEASLEWALGPGVQIQSRAHLRWTSMGTP</sequence>
<comment type="caution">
    <text evidence="1">The sequence shown here is derived from an EMBL/GenBank/DDBJ whole genome shotgun (WGS) entry which is preliminary data.</text>
</comment>
<reference evidence="1 2" key="1">
    <citation type="submission" date="2023-02" db="EMBL/GenBank/DDBJ databases">
        <title>LHISI_Scaffold_Assembly.</title>
        <authorList>
            <person name="Stuart O.P."/>
            <person name="Cleave R."/>
            <person name="Magrath M.J.L."/>
            <person name="Mikheyev A.S."/>
        </authorList>
    </citation>
    <scope>NUCLEOTIDE SEQUENCE [LARGE SCALE GENOMIC DNA]</scope>
    <source>
        <strain evidence="1">Daus_M_001</strain>
        <tissue evidence="1">Leg muscle</tissue>
    </source>
</reference>
<name>A0ABQ9GSV2_9NEOP</name>
<evidence type="ECO:0000313" key="1">
    <source>
        <dbReference type="EMBL" id="KAJ8875098.1"/>
    </source>
</evidence>
<organism evidence="1 2">
    <name type="scientific">Dryococelus australis</name>
    <dbReference type="NCBI Taxonomy" id="614101"/>
    <lineage>
        <taxon>Eukaryota</taxon>
        <taxon>Metazoa</taxon>
        <taxon>Ecdysozoa</taxon>
        <taxon>Arthropoda</taxon>
        <taxon>Hexapoda</taxon>
        <taxon>Insecta</taxon>
        <taxon>Pterygota</taxon>
        <taxon>Neoptera</taxon>
        <taxon>Polyneoptera</taxon>
        <taxon>Phasmatodea</taxon>
        <taxon>Verophasmatodea</taxon>
        <taxon>Anareolatae</taxon>
        <taxon>Phasmatidae</taxon>
        <taxon>Eurycanthinae</taxon>
        <taxon>Dryococelus</taxon>
    </lineage>
</organism>
<protein>
    <submittedName>
        <fullName evidence="1">Uncharacterized protein</fullName>
    </submittedName>
</protein>
<gene>
    <name evidence="1" type="ORF">PR048_022989</name>
</gene>
<dbReference type="Proteomes" id="UP001159363">
    <property type="component" value="Chromosome 8"/>
</dbReference>
<proteinExistence type="predicted"/>
<accession>A0ABQ9GSV2</accession>